<reference evidence="2" key="2">
    <citation type="submission" date="2019-08" db="EMBL/GenBank/DDBJ databases">
        <title>Investigation of anaerobic lignin degradation for improved lignocellulosic biofuels.</title>
        <authorList>
            <person name="Deangelis K.PhD."/>
        </authorList>
    </citation>
    <scope>NUCLEOTIDE SEQUENCE [LARGE SCALE GENOMIC DNA]</scope>
    <source>
        <strain evidence="2">128R</strain>
    </source>
</reference>
<dbReference type="Gene3D" id="3.60.15.10">
    <property type="entry name" value="Ribonuclease Z/Hydroxyacylglutathione hydrolase-like"/>
    <property type="match status" value="1"/>
</dbReference>
<feature type="domain" description="Metallo-beta-lactamase" evidence="1">
    <location>
        <begin position="113"/>
        <end position="319"/>
    </location>
</feature>
<dbReference type="Pfam" id="PF12706">
    <property type="entry name" value="Lactamase_B_2"/>
    <property type="match status" value="1"/>
</dbReference>
<dbReference type="SMART" id="SM00849">
    <property type="entry name" value="Lactamase_B"/>
    <property type="match status" value="1"/>
</dbReference>
<evidence type="ECO:0000313" key="2">
    <source>
        <dbReference type="EMBL" id="TVZ68141.1"/>
    </source>
</evidence>
<dbReference type="OrthoDB" id="9805728at2"/>
<proteinExistence type="predicted"/>
<accession>A0A542BLA1</accession>
<dbReference type="GO" id="GO:0070290">
    <property type="term" value="F:N-acylphosphatidylethanolamine-specific phospholipase D activity"/>
    <property type="evidence" value="ECO:0007669"/>
    <property type="project" value="InterPro"/>
</dbReference>
<dbReference type="PANTHER" id="PTHR15032">
    <property type="entry name" value="N-ACYL-PHOSPHATIDYLETHANOLAMINE-HYDROLYZING PHOSPHOLIPASE D"/>
    <property type="match status" value="1"/>
</dbReference>
<organism evidence="2">
    <name type="scientific">Serratia fonticola</name>
    <dbReference type="NCBI Taxonomy" id="47917"/>
    <lineage>
        <taxon>Bacteria</taxon>
        <taxon>Pseudomonadati</taxon>
        <taxon>Pseudomonadota</taxon>
        <taxon>Gammaproteobacteria</taxon>
        <taxon>Enterobacterales</taxon>
        <taxon>Yersiniaceae</taxon>
        <taxon>Serratia</taxon>
    </lineage>
</organism>
<dbReference type="GO" id="GO:0008270">
    <property type="term" value="F:zinc ion binding"/>
    <property type="evidence" value="ECO:0007669"/>
    <property type="project" value="InterPro"/>
</dbReference>
<dbReference type="EMBL" id="VISQ01000001">
    <property type="protein sequence ID" value="TVZ68141.1"/>
    <property type="molecule type" value="Genomic_DNA"/>
</dbReference>
<dbReference type="SUPFAM" id="SSF56281">
    <property type="entry name" value="Metallo-hydrolase/oxidoreductase"/>
    <property type="match status" value="1"/>
</dbReference>
<dbReference type="InterPro" id="IPR036866">
    <property type="entry name" value="RibonucZ/Hydroxyglut_hydro"/>
</dbReference>
<gene>
    <name evidence="2" type="ORF">FHU10_0560</name>
</gene>
<evidence type="ECO:0000259" key="1">
    <source>
        <dbReference type="SMART" id="SM00849"/>
    </source>
</evidence>
<dbReference type="AlphaFoldDB" id="A0A542BLA1"/>
<reference evidence="2" key="1">
    <citation type="submission" date="2019-06" db="EMBL/GenBank/DDBJ databases">
        <authorList>
            <person name="Deangelis K."/>
            <person name="Huntemann M."/>
            <person name="Clum A."/>
            <person name="Pillay M."/>
            <person name="Palaniappan K."/>
            <person name="Varghese N."/>
            <person name="Mikhailova N."/>
            <person name="Stamatis D."/>
            <person name="Reddy T."/>
            <person name="Daum C."/>
            <person name="Shapiro N."/>
            <person name="Ivanova N."/>
            <person name="Kyrpides N."/>
            <person name="Woyke T."/>
        </authorList>
    </citation>
    <scope>NUCLEOTIDE SEQUENCE [LARGE SCALE GENOMIC DNA]</scope>
    <source>
        <strain evidence="2">128R</strain>
    </source>
</reference>
<name>A0A542BLA1_SERFO</name>
<dbReference type="InterPro" id="IPR024884">
    <property type="entry name" value="NAPE-PLD"/>
</dbReference>
<dbReference type="PANTHER" id="PTHR15032:SF4">
    <property type="entry name" value="N-ACYL-PHOSPHATIDYLETHANOLAMINE-HYDROLYZING PHOSPHOLIPASE D"/>
    <property type="match status" value="1"/>
</dbReference>
<sequence>MNFIKRHRGLSLLALFILAATGAIAIFLHTAVFGALPEGERLARIEQSKNYIDGQFRNQVDTPTFSEGNNFLTVNINYLFAKTERLIPEKPLPVVKMDLKNLDPNQDVVIWLGHSGYFIQLNGKRILVDPVLRPRASPVPFGGAAFTGTTPYTPDDFPSVDYLLISHDHYDHLDYPTIQGLKDKTGAVITALGIGQDFARWGYPESKIHELDWYESFQTDPGLTFYAIPARHYSGRALSRNKTLWAGFVIESPAHRLLLSGDSGYGPHYKAIGERFKSFNLVALDMGQYDPLWPYIHMTPEEASQAANDLNARALLPAHVGRFALASHAWDDPFKRITVASKDQTYRLLTPKIGEPVQLNIPHQTFSAWWNELH</sequence>
<protein>
    <submittedName>
        <fullName evidence="2">L-ascorbate metabolism protein UlaG (Beta-lactamase superfamily)</fullName>
    </submittedName>
</protein>
<dbReference type="InterPro" id="IPR001279">
    <property type="entry name" value="Metallo-B-lactamas"/>
</dbReference>
<comment type="caution">
    <text evidence="2">The sequence shown here is derived from an EMBL/GenBank/DDBJ whole genome shotgun (WGS) entry which is preliminary data.</text>
</comment>
<dbReference type="PIRSF" id="PIRSF038896">
    <property type="entry name" value="NAPE-PLD"/>
    <property type="match status" value="1"/>
</dbReference>
<dbReference type="GO" id="GO:0005737">
    <property type="term" value="C:cytoplasm"/>
    <property type="evidence" value="ECO:0007669"/>
    <property type="project" value="TreeGrafter"/>
</dbReference>